<dbReference type="Gene3D" id="1.20.80.10">
    <property type="match status" value="1"/>
</dbReference>
<dbReference type="PROSITE" id="PS50003">
    <property type="entry name" value="PH_DOMAIN"/>
    <property type="match status" value="2"/>
</dbReference>
<gene>
    <name evidence="19" type="primary">PLEKHH2</name>
</gene>
<dbReference type="FunFam" id="2.30.29.30:FF:000295">
    <property type="entry name" value="pleckstrin homology domain-containing family H member 2 isoform X1"/>
    <property type="match status" value="1"/>
</dbReference>
<dbReference type="Pfam" id="PF00784">
    <property type="entry name" value="MyTH4"/>
    <property type="match status" value="1"/>
</dbReference>
<dbReference type="GO" id="GO:0005737">
    <property type="term" value="C:cytoplasm"/>
    <property type="evidence" value="ECO:0007669"/>
    <property type="project" value="TreeGrafter"/>
</dbReference>
<dbReference type="PROSITE" id="PS51016">
    <property type="entry name" value="MYTH4"/>
    <property type="match status" value="1"/>
</dbReference>
<evidence type="ECO:0000256" key="8">
    <source>
        <dbReference type="ARBA" id="ARBA00023136"/>
    </source>
</evidence>
<proteinExistence type="predicted"/>
<dbReference type="SMART" id="SM00295">
    <property type="entry name" value="B41"/>
    <property type="match status" value="1"/>
</dbReference>
<dbReference type="GO" id="GO:0005886">
    <property type="term" value="C:plasma membrane"/>
    <property type="evidence" value="ECO:0007669"/>
    <property type="project" value="UniProtKB-SubCell"/>
</dbReference>
<dbReference type="GeneTree" id="ENSGT00940000157675"/>
<evidence type="ECO:0000256" key="13">
    <source>
        <dbReference type="ARBA" id="ARBA00067093"/>
    </source>
</evidence>
<dbReference type="FunFam" id="1.20.80.10:FF:000021">
    <property type="entry name" value="pleckstrin homology domain-containing family H member 2"/>
    <property type="match status" value="1"/>
</dbReference>
<feature type="domain" description="PH" evidence="16">
    <location>
        <begin position="327"/>
        <end position="433"/>
    </location>
</feature>
<dbReference type="CDD" id="cd13206">
    <property type="entry name" value="FERM_C-lobe_PLEKHH1_PLEKHH2"/>
    <property type="match status" value="1"/>
</dbReference>
<evidence type="ECO:0000256" key="2">
    <source>
        <dbReference type="ARBA" id="ARBA00004413"/>
    </source>
</evidence>
<evidence type="ECO:0000256" key="4">
    <source>
        <dbReference type="ARBA" id="ARBA00022475"/>
    </source>
</evidence>
<dbReference type="Gene3D" id="3.10.20.90">
    <property type="entry name" value="Phosphatidylinositol 3-kinase Catalytic Subunit, Chain A, domain 1"/>
    <property type="match status" value="1"/>
</dbReference>
<dbReference type="GO" id="GO:0030027">
    <property type="term" value="C:lamellipodium"/>
    <property type="evidence" value="ECO:0007669"/>
    <property type="project" value="UniProtKB-SubCell"/>
</dbReference>
<evidence type="ECO:0000256" key="6">
    <source>
        <dbReference type="ARBA" id="ARBA00022737"/>
    </source>
</evidence>
<evidence type="ECO:0000313" key="19">
    <source>
        <dbReference type="Ensembl" id="ENSABRP00000008983.1"/>
    </source>
</evidence>
<evidence type="ECO:0000256" key="3">
    <source>
        <dbReference type="ARBA" id="ARBA00004510"/>
    </source>
</evidence>
<keyword evidence="10" id="KW-0966">Cell projection</keyword>
<keyword evidence="6" id="KW-0677">Repeat</keyword>
<dbReference type="GO" id="GO:0003779">
    <property type="term" value="F:actin binding"/>
    <property type="evidence" value="ECO:0007669"/>
    <property type="project" value="TreeGrafter"/>
</dbReference>
<evidence type="ECO:0000313" key="20">
    <source>
        <dbReference type="Proteomes" id="UP000694426"/>
    </source>
</evidence>
<accession>A0A8B9BTC5</accession>
<dbReference type="FunFam" id="1.25.40.530:FF:000001">
    <property type="entry name" value="Pleckstrin homology domain-containing family H member 2"/>
    <property type="match status" value="1"/>
</dbReference>
<dbReference type="PROSITE" id="PS50057">
    <property type="entry name" value="FERM_3"/>
    <property type="match status" value="1"/>
</dbReference>
<dbReference type="Pfam" id="PF00169">
    <property type="entry name" value="PH"/>
    <property type="match status" value="1"/>
</dbReference>
<dbReference type="PANTHER" id="PTHR22903:SF3">
    <property type="entry name" value="PLECKSTRIN HOMOLOGY DOMAIN-CONTAINING FAMILY H MEMBER 2"/>
    <property type="match status" value="1"/>
</dbReference>
<dbReference type="InterPro" id="IPR000299">
    <property type="entry name" value="FERM_domain"/>
</dbReference>
<keyword evidence="9" id="KW-0206">Cytoskeleton</keyword>
<comment type="subcellular location">
    <subcellularLocation>
        <location evidence="2">Cell membrane</location>
        <topology evidence="2">Peripheral membrane protein</topology>
        <orientation evidence="2">Cytoplasmic side</orientation>
    </subcellularLocation>
    <subcellularLocation>
        <location evidence="3">Cell projection</location>
        <location evidence="3">Lamellipodium</location>
    </subcellularLocation>
    <subcellularLocation>
        <location evidence="1">Cytoplasm</location>
        <location evidence="1">Cytoskeleton</location>
    </subcellularLocation>
</comment>
<comment type="function">
    <text evidence="11">In the kidney glomerulus may play a role in linking podocyte foot processes to the glomerular basement membrane. May be involved in stabilization of F-actin by attenuating its depolymerization. Can recruit TGFB1I1 from focal adhesions to podocyte lamellipodia.</text>
</comment>
<keyword evidence="7 14" id="KW-0175">Coiled coil</keyword>
<dbReference type="InterPro" id="IPR019749">
    <property type="entry name" value="Band_41_domain"/>
</dbReference>
<sequence>MADLSEPEGTVNWKERCLTLESQLMKFRLQASKIRELLAEKVGLMVQVMEEKLKAANVQTSESENRLYKRCQDLEILIQDKNDIIQKLEQQLEEQKQIRLQEAKLIEEKAAKIKEWVTVKLHEKATQISNSPFIDESSGSEEEDSSRSSSRTSESDSRSRSGPNSPRAMKRGVSLSSMTSESDYAIPPDAYSVDTDYSEPEQKLPKTSSSSTDNGKNEPLEKSGYLLKMGGKVKTWKRRWFVLKGGELLYYKSPSDVIRKPQGQIELNASSHIERGDGKQTIQLTTEKRTYYLTADSPNILEEWIKVLQNVLKIQAASPLFIQPEIKPTMKGLLTKVKHGYSKRVWCTLVGKILYYFRNQEDKVGPLLVSSAKVEEVDRSCDSDEDYEASGRSLLSTHYTVVIHPKDQGPTYLLIGSKHEKDTWLYHLTVAAGSTNVNVGSEFEQLICKLLNMEGDTTSQIWRHPTLCHSKEGIASPLTTLPSEALQTEAIKLFKTCQLFINAAVDSPAIDYHVSLAQSALQICLTHPELQNEICCQLIKQTRRRHPQNQTGPIQGLQLLALCVGLFLPQHPFLWLLKLHLKKNADSRTEFGKYAIYCQRCVERTQQNGDREARPSRMEILSTLLRNPYHHSLPFSIPVHFMNGIYQVVGFDASTTVEEFLNTLNQDTGMRKPAQSGFALFSDDPSGKDIEHCLQGNIKICDIISKWEQASKEQHPGKCEGTRTVRLTYKNRLYFSVQVHGETDREKLLLVYQTNDQIVNGLFPVNKELAMELTALLAQVEIGDFERPFSTPAGQVTSQSKSNQTLKQVLERFYPKRYRHGCSEEQLRQLCQRLSTRWMALRGHSAADCVRIYLTVARKWSFFGAKLFAAKPLATSSLEKSFIWFAVHEDGISILDYSTMRLTVTYTYKSLMTFGGYQDDFMLVVNDAQIKDKATEKLLFAMTKPKILEITLLIASYINNFHQQKGAAHHLSAPALLTPQSGQKLKEMGSQTLLTNNRPTKCPTLL</sequence>
<dbReference type="Proteomes" id="UP000694426">
    <property type="component" value="Unplaced"/>
</dbReference>
<dbReference type="CDD" id="cd17179">
    <property type="entry name" value="FERM_F1_PLEKHH2"/>
    <property type="match status" value="1"/>
</dbReference>
<keyword evidence="5" id="KW-0963">Cytoplasm</keyword>
<keyword evidence="8" id="KW-0472">Membrane</keyword>
<dbReference type="Pfam" id="PF00373">
    <property type="entry name" value="FERM_M"/>
    <property type="match status" value="1"/>
</dbReference>
<evidence type="ECO:0000256" key="11">
    <source>
        <dbReference type="ARBA" id="ARBA00054898"/>
    </source>
</evidence>
<dbReference type="SUPFAM" id="SSF47031">
    <property type="entry name" value="Second domain of FERM"/>
    <property type="match status" value="1"/>
</dbReference>
<evidence type="ECO:0000256" key="5">
    <source>
        <dbReference type="ARBA" id="ARBA00022490"/>
    </source>
</evidence>
<dbReference type="CDD" id="cd13282">
    <property type="entry name" value="PH1_PLEKHH1_PLEKHH2"/>
    <property type="match status" value="1"/>
</dbReference>
<dbReference type="PANTHER" id="PTHR22903">
    <property type="entry name" value="PLEKHH PROTEIN"/>
    <property type="match status" value="1"/>
</dbReference>
<feature type="region of interest" description="Disordered" evidence="15">
    <location>
        <begin position="130"/>
        <end position="222"/>
    </location>
</feature>
<dbReference type="SUPFAM" id="SSF50729">
    <property type="entry name" value="PH domain-like"/>
    <property type="match status" value="2"/>
</dbReference>
<dbReference type="InterPro" id="IPR001849">
    <property type="entry name" value="PH_domain"/>
</dbReference>
<feature type="domain" description="MyTH4" evidence="18">
    <location>
        <begin position="469"/>
        <end position="624"/>
    </location>
</feature>
<keyword evidence="4" id="KW-1003">Cell membrane</keyword>
<evidence type="ECO:0000259" key="17">
    <source>
        <dbReference type="PROSITE" id="PS50057"/>
    </source>
</evidence>
<dbReference type="FunFam" id="2.30.29.30:FF:000335">
    <property type="entry name" value="Pleckstrin homology domain-containing family H member 2"/>
    <property type="match status" value="1"/>
</dbReference>
<evidence type="ECO:0000256" key="10">
    <source>
        <dbReference type="ARBA" id="ARBA00023273"/>
    </source>
</evidence>
<reference evidence="19" key="2">
    <citation type="submission" date="2025-09" db="UniProtKB">
        <authorList>
            <consortium name="Ensembl"/>
        </authorList>
    </citation>
    <scope>IDENTIFICATION</scope>
</reference>
<evidence type="ECO:0000256" key="14">
    <source>
        <dbReference type="SAM" id="Coils"/>
    </source>
</evidence>
<evidence type="ECO:0000256" key="1">
    <source>
        <dbReference type="ARBA" id="ARBA00004245"/>
    </source>
</evidence>
<comment type="subunit">
    <text evidence="12">Self-associates. Interacts with TGFB1I1.</text>
</comment>
<dbReference type="CDD" id="cd14473">
    <property type="entry name" value="FERM_B-lobe"/>
    <property type="match status" value="1"/>
</dbReference>
<dbReference type="SMART" id="SM00233">
    <property type="entry name" value="PH"/>
    <property type="match status" value="2"/>
</dbReference>
<dbReference type="InterPro" id="IPR014352">
    <property type="entry name" value="FERM/acyl-CoA-bd_prot_sf"/>
</dbReference>
<reference evidence="19" key="1">
    <citation type="submission" date="2025-08" db="UniProtKB">
        <authorList>
            <consortium name="Ensembl"/>
        </authorList>
    </citation>
    <scope>IDENTIFICATION</scope>
</reference>
<feature type="compositionally biased region" description="Polar residues" evidence="15">
    <location>
        <begin position="205"/>
        <end position="214"/>
    </location>
</feature>
<feature type="domain" description="FERM" evidence="17">
    <location>
        <begin position="635"/>
        <end position="965"/>
    </location>
</feature>
<dbReference type="FunFam" id="3.10.20.90:FF:000125">
    <property type="entry name" value="pleckstrin homology domain-containing family H member 2"/>
    <property type="match status" value="1"/>
</dbReference>
<evidence type="ECO:0000256" key="12">
    <source>
        <dbReference type="ARBA" id="ARBA00064367"/>
    </source>
</evidence>
<dbReference type="AlphaFoldDB" id="A0A8B9BTC5"/>
<evidence type="ECO:0000259" key="18">
    <source>
        <dbReference type="PROSITE" id="PS51016"/>
    </source>
</evidence>
<dbReference type="Pfam" id="PF21989">
    <property type="entry name" value="RA_2"/>
    <property type="match status" value="1"/>
</dbReference>
<dbReference type="InterPro" id="IPR000857">
    <property type="entry name" value="MyTH4_dom"/>
</dbReference>
<name>A0A8B9BTC5_9AVES</name>
<dbReference type="InterPro" id="IPR019748">
    <property type="entry name" value="FERM_central"/>
</dbReference>
<dbReference type="Ensembl" id="ENSABRT00000012780.1">
    <property type="protein sequence ID" value="ENSABRP00000008983.1"/>
    <property type="gene ID" value="ENSABRG00000006663.1"/>
</dbReference>
<dbReference type="GO" id="GO:0030835">
    <property type="term" value="P:negative regulation of actin filament depolymerization"/>
    <property type="evidence" value="ECO:0007669"/>
    <property type="project" value="TreeGrafter"/>
</dbReference>
<dbReference type="SMART" id="SM00139">
    <property type="entry name" value="MyTH4"/>
    <property type="match status" value="1"/>
</dbReference>
<dbReference type="Gene3D" id="1.25.40.530">
    <property type="entry name" value="MyTH4 domain"/>
    <property type="match status" value="1"/>
</dbReference>
<feature type="domain" description="PH" evidence="16">
    <location>
        <begin position="219"/>
        <end position="313"/>
    </location>
</feature>
<protein>
    <recommendedName>
        <fullName evidence="13">Pleckstrin homology domain-containing family H member 2</fullName>
    </recommendedName>
</protein>
<dbReference type="InterPro" id="IPR035963">
    <property type="entry name" value="FERM_2"/>
</dbReference>
<dbReference type="InterPro" id="IPR038185">
    <property type="entry name" value="MyTH4_dom_sf"/>
</dbReference>
<dbReference type="GO" id="GO:0005856">
    <property type="term" value="C:cytoskeleton"/>
    <property type="evidence" value="ECO:0007669"/>
    <property type="project" value="UniProtKB-SubCell"/>
</dbReference>
<dbReference type="Gene3D" id="2.30.29.30">
    <property type="entry name" value="Pleckstrin-homology domain (PH domain)/Phosphotyrosine-binding domain (PTB)"/>
    <property type="match status" value="3"/>
</dbReference>
<evidence type="ECO:0000259" key="16">
    <source>
        <dbReference type="PROSITE" id="PS50003"/>
    </source>
</evidence>
<evidence type="ECO:0000256" key="9">
    <source>
        <dbReference type="ARBA" id="ARBA00023212"/>
    </source>
</evidence>
<dbReference type="InterPro" id="IPR011993">
    <property type="entry name" value="PH-like_dom_sf"/>
</dbReference>
<organism evidence="19 20">
    <name type="scientific">Anser brachyrhynchus</name>
    <name type="common">Pink-footed goose</name>
    <dbReference type="NCBI Taxonomy" id="132585"/>
    <lineage>
        <taxon>Eukaryota</taxon>
        <taxon>Metazoa</taxon>
        <taxon>Chordata</taxon>
        <taxon>Craniata</taxon>
        <taxon>Vertebrata</taxon>
        <taxon>Euteleostomi</taxon>
        <taxon>Archelosauria</taxon>
        <taxon>Archosauria</taxon>
        <taxon>Dinosauria</taxon>
        <taxon>Saurischia</taxon>
        <taxon>Theropoda</taxon>
        <taxon>Coelurosauria</taxon>
        <taxon>Aves</taxon>
        <taxon>Neognathae</taxon>
        <taxon>Galloanserae</taxon>
        <taxon>Anseriformes</taxon>
        <taxon>Anatidae</taxon>
        <taxon>Anserinae</taxon>
        <taxon>Anser</taxon>
    </lineage>
</organism>
<evidence type="ECO:0000256" key="15">
    <source>
        <dbReference type="SAM" id="MobiDB-lite"/>
    </source>
</evidence>
<feature type="coiled-coil region" evidence="14">
    <location>
        <begin position="46"/>
        <end position="108"/>
    </location>
</feature>
<evidence type="ECO:0000256" key="7">
    <source>
        <dbReference type="ARBA" id="ARBA00023054"/>
    </source>
</evidence>
<keyword evidence="20" id="KW-1185">Reference proteome</keyword>